<evidence type="ECO:0000259" key="1">
    <source>
        <dbReference type="SMART" id="SM00587"/>
    </source>
</evidence>
<reference evidence="2" key="1">
    <citation type="submission" date="2021-06" db="EMBL/GenBank/DDBJ databases">
        <authorList>
            <person name="Hodson N. C."/>
            <person name="Mongue J. A."/>
            <person name="Jaron S. K."/>
        </authorList>
    </citation>
    <scope>NUCLEOTIDE SEQUENCE</scope>
</reference>
<feature type="non-terminal residue" evidence="2">
    <location>
        <position position="1"/>
    </location>
</feature>
<dbReference type="InterPro" id="IPR004119">
    <property type="entry name" value="EcKL"/>
</dbReference>
<dbReference type="InterPro" id="IPR015897">
    <property type="entry name" value="CHK_kinase-like"/>
</dbReference>
<keyword evidence="3" id="KW-1185">Reference proteome</keyword>
<organism evidence="2 3">
    <name type="scientific">Allacma fusca</name>
    <dbReference type="NCBI Taxonomy" id="39272"/>
    <lineage>
        <taxon>Eukaryota</taxon>
        <taxon>Metazoa</taxon>
        <taxon>Ecdysozoa</taxon>
        <taxon>Arthropoda</taxon>
        <taxon>Hexapoda</taxon>
        <taxon>Collembola</taxon>
        <taxon>Symphypleona</taxon>
        <taxon>Sminthuridae</taxon>
        <taxon>Allacma</taxon>
    </lineage>
</organism>
<name>A0A8J2LYQ0_9HEXA</name>
<gene>
    <name evidence="2" type="ORF">AFUS01_LOCUS40855</name>
</gene>
<dbReference type="EMBL" id="CAJVCH010558928">
    <property type="protein sequence ID" value="CAG7831095.1"/>
    <property type="molecule type" value="Genomic_DNA"/>
</dbReference>
<comment type="caution">
    <text evidence="2">The sequence shown here is derived from an EMBL/GenBank/DDBJ whole genome shotgun (WGS) entry which is preliminary data.</text>
</comment>
<dbReference type="SMART" id="SM00587">
    <property type="entry name" value="CHK"/>
    <property type="match status" value="1"/>
</dbReference>
<dbReference type="Proteomes" id="UP000708208">
    <property type="component" value="Unassembled WGS sequence"/>
</dbReference>
<dbReference type="AlphaFoldDB" id="A0A8J2LYQ0"/>
<dbReference type="OrthoDB" id="6600955at2759"/>
<evidence type="ECO:0000313" key="3">
    <source>
        <dbReference type="Proteomes" id="UP000708208"/>
    </source>
</evidence>
<sequence length="316" mass="36530">DLRKPANGPFILRDRFLGFDLDHYKLVIENQAALHAISWAYKSKRGLDSLYEDFPVLDNDYGEMLKAFMSFTESNIKTNEELFHDRPEIVRALGHLRGTYNSAGGLYWDCDLGQKERGHTKDTILKVPGEIVEDEVPWRTILHGDCWSNNMMFRYDEKTGRPVQVIFIDLQMSRESDPMNDVCYTIFTSAQPDVRRKHLQSMLHVYYDTFTGICEKFGVEPLPGWSWKELNRRFHRAQIIGGFMALGLHIMLKCTDDMENLDDAMSKLDTKREGDTDTSQKMADFFSEMVNAKKLHPAVLPRLCAVFEELIEDGIL</sequence>
<protein>
    <recommendedName>
        <fullName evidence="1">CHK kinase-like domain-containing protein</fullName>
    </recommendedName>
</protein>
<dbReference type="PANTHER" id="PTHR11012">
    <property type="entry name" value="PROTEIN KINASE-LIKE DOMAIN-CONTAINING"/>
    <property type="match status" value="1"/>
</dbReference>
<dbReference type="Pfam" id="PF02958">
    <property type="entry name" value="EcKL"/>
    <property type="match status" value="1"/>
</dbReference>
<feature type="domain" description="CHK kinase-like" evidence="1">
    <location>
        <begin position="10"/>
        <end position="216"/>
    </location>
</feature>
<accession>A0A8J2LYQ0</accession>
<evidence type="ECO:0000313" key="2">
    <source>
        <dbReference type="EMBL" id="CAG7831095.1"/>
    </source>
</evidence>
<dbReference type="PANTHER" id="PTHR11012:SF58">
    <property type="entry name" value="CHK KINASE-LIKE DOMAIN-CONTAINING PROTEIN"/>
    <property type="match status" value="1"/>
</dbReference>
<proteinExistence type="predicted"/>